<sequence>MALFYRSKSRTSLKAPAAEMDRPAPPSRAHTADLPTATTSPPRSKLVSLLRRHRAEQGPSPEEQERELEQLYVSVYTKAERRAFFREWKAREEERDRWEVEKFEDGEEWER</sequence>
<comment type="caution">
    <text evidence="2">The sequence shown here is derived from an EMBL/GenBank/DDBJ whole genome shotgun (WGS) entry which is preliminary data.</text>
</comment>
<accession>A0ABR3REB8</accession>
<proteinExistence type="predicted"/>
<name>A0ABR3REB8_9PLEO</name>
<evidence type="ECO:0000256" key="1">
    <source>
        <dbReference type="SAM" id="MobiDB-lite"/>
    </source>
</evidence>
<reference evidence="2 3" key="1">
    <citation type="submission" date="2024-02" db="EMBL/GenBank/DDBJ databases">
        <title>De novo assembly and annotation of 12 fungi associated with fruit tree decline syndrome in Ontario, Canada.</title>
        <authorList>
            <person name="Sulman M."/>
            <person name="Ellouze W."/>
            <person name="Ilyukhin E."/>
        </authorList>
    </citation>
    <scope>NUCLEOTIDE SEQUENCE [LARGE SCALE GENOMIC DNA]</scope>
    <source>
        <strain evidence="2 3">M42-189</strain>
    </source>
</reference>
<dbReference type="EMBL" id="JAKJXO020000007">
    <property type="protein sequence ID" value="KAL1602702.1"/>
    <property type="molecule type" value="Genomic_DNA"/>
</dbReference>
<organism evidence="2 3">
    <name type="scientific">Paraconiothyrium brasiliense</name>
    <dbReference type="NCBI Taxonomy" id="300254"/>
    <lineage>
        <taxon>Eukaryota</taxon>
        <taxon>Fungi</taxon>
        <taxon>Dikarya</taxon>
        <taxon>Ascomycota</taxon>
        <taxon>Pezizomycotina</taxon>
        <taxon>Dothideomycetes</taxon>
        <taxon>Pleosporomycetidae</taxon>
        <taxon>Pleosporales</taxon>
        <taxon>Massarineae</taxon>
        <taxon>Didymosphaeriaceae</taxon>
        <taxon>Paraconiothyrium</taxon>
    </lineage>
</organism>
<feature type="region of interest" description="Disordered" evidence="1">
    <location>
        <begin position="92"/>
        <end position="111"/>
    </location>
</feature>
<feature type="region of interest" description="Disordered" evidence="1">
    <location>
        <begin position="1"/>
        <end position="66"/>
    </location>
</feature>
<feature type="compositionally biased region" description="Basic and acidic residues" evidence="1">
    <location>
        <begin position="92"/>
        <end position="103"/>
    </location>
</feature>
<dbReference type="Proteomes" id="UP001521785">
    <property type="component" value="Unassembled WGS sequence"/>
</dbReference>
<gene>
    <name evidence="2" type="ORF">SLS60_006122</name>
</gene>
<keyword evidence="3" id="KW-1185">Reference proteome</keyword>
<evidence type="ECO:0000313" key="2">
    <source>
        <dbReference type="EMBL" id="KAL1602702.1"/>
    </source>
</evidence>
<protein>
    <submittedName>
        <fullName evidence="2">Uncharacterized protein</fullName>
    </submittedName>
</protein>
<evidence type="ECO:0000313" key="3">
    <source>
        <dbReference type="Proteomes" id="UP001521785"/>
    </source>
</evidence>